<dbReference type="Proteomes" id="UP000076858">
    <property type="component" value="Unassembled WGS sequence"/>
</dbReference>
<accession>A0A164UFK6</accession>
<organism evidence="2 3">
    <name type="scientific">Daphnia magna</name>
    <dbReference type="NCBI Taxonomy" id="35525"/>
    <lineage>
        <taxon>Eukaryota</taxon>
        <taxon>Metazoa</taxon>
        <taxon>Ecdysozoa</taxon>
        <taxon>Arthropoda</taxon>
        <taxon>Crustacea</taxon>
        <taxon>Branchiopoda</taxon>
        <taxon>Diplostraca</taxon>
        <taxon>Cladocera</taxon>
        <taxon>Anomopoda</taxon>
        <taxon>Daphniidae</taxon>
        <taxon>Daphnia</taxon>
    </lineage>
</organism>
<proteinExistence type="predicted"/>
<gene>
    <name evidence="2" type="ORF">APZ42_024098</name>
</gene>
<evidence type="ECO:0000313" key="2">
    <source>
        <dbReference type="EMBL" id="KZS11318.1"/>
    </source>
</evidence>
<protein>
    <submittedName>
        <fullName evidence="2">Lethalessential for life protein</fullName>
    </submittedName>
</protein>
<dbReference type="AlphaFoldDB" id="A0A164UFK6"/>
<dbReference type="OrthoDB" id="1431247at2759"/>
<evidence type="ECO:0000256" key="1">
    <source>
        <dbReference type="SAM" id="MobiDB-lite"/>
    </source>
</evidence>
<dbReference type="EMBL" id="LRGB01001581">
    <property type="protein sequence ID" value="KZS11318.1"/>
    <property type="molecule type" value="Genomic_DNA"/>
</dbReference>
<comment type="caution">
    <text evidence="2">The sequence shown here is derived from an EMBL/GenBank/DDBJ whole genome shotgun (WGS) entry which is preliminary data.</text>
</comment>
<evidence type="ECO:0000313" key="3">
    <source>
        <dbReference type="Proteomes" id="UP000076858"/>
    </source>
</evidence>
<feature type="region of interest" description="Disordered" evidence="1">
    <location>
        <begin position="1"/>
        <end position="21"/>
    </location>
</feature>
<sequence>MSPEGLLTIMAPKTTSEGSSERVIPITMAPAVGAINPPPAKGN</sequence>
<name>A0A164UFK6_9CRUS</name>
<keyword evidence="3" id="KW-1185">Reference proteome</keyword>
<reference evidence="2 3" key="1">
    <citation type="submission" date="2016-03" db="EMBL/GenBank/DDBJ databases">
        <title>EvidentialGene: Evidence-directed Construction of Genes on Genomes.</title>
        <authorList>
            <person name="Gilbert D.G."/>
            <person name="Choi J.-H."/>
            <person name="Mockaitis K."/>
            <person name="Colbourne J."/>
            <person name="Pfrender M."/>
        </authorList>
    </citation>
    <scope>NUCLEOTIDE SEQUENCE [LARGE SCALE GENOMIC DNA]</scope>
    <source>
        <strain evidence="2 3">Xinb3</strain>
        <tissue evidence="2">Complete organism</tissue>
    </source>
</reference>